<dbReference type="VEuPathDB" id="FungiDB:CIMG_05493"/>
<dbReference type="KEGG" id="cim:CIMG_05493"/>
<proteinExistence type="predicted"/>
<dbReference type="GeneID" id="4564881"/>
<dbReference type="OMA" id="YHYANSR"/>
<gene>
    <name evidence="3" type="ORF">CIMG_05493</name>
</gene>
<dbReference type="PANTHER" id="PTHR46023">
    <property type="entry name" value="LIPASE CLASS 3 PROTEIN-LIKE"/>
    <property type="match status" value="1"/>
</dbReference>
<dbReference type="GO" id="GO:0006629">
    <property type="term" value="P:lipid metabolic process"/>
    <property type="evidence" value="ECO:0007669"/>
    <property type="project" value="InterPro"/>
</dbReference>
<reference evidence="4" key="2">
    <citation type="journal article" date="2010" name="Genome Res.">
        <title>Population genomic sequencing of Coccidioides fungi reveals recent hybridization and transposon control.</title>
        <authorList>
            <person name="Neafsey D.E."/>
            <person name="Barker B.M."/>
            <person name="Sharpton T.J."/>
            <person name="Stajich J.E."/>
            <person name="Park D.J."/>
            <person name="Whiston E."/>
            <person name="Hung C.-Y."/>
            <person name="McMahan C."/>
            <person name="White J."/>
            <person name="Sykes S."/>
            <person name="Heiman D."/>
            <person name="Young S."/>
            <person name="Zeng Q."/>
            <person name="Abouelleil A."/>
            <person name="Aftuck L."/>
            <person name="Bessette D."/>
            <person name="Brown A."/>
            <person name="FitzGerald M."/>
            <person name="Lui A."/>
            <person name="Macdonald J.P."/>
            <person name="Priest M."/>
            <person name="Orbach M.J."/>
            <person name="Galgiani J.N."/>
            <person name="Kirkland T.N."/>
            <person name="Cole G.T."/>
            <person name="Birren B.W."/>
            <person name="Henn M.R."/>
            <person name="Taylor J.W."/>
            <person name="Rounsley S.D."/>
        </authorList>
    </citation>
    <scope>GENOME REANNOTATION</scope>
    <source>
        <strain evidence="4">RS</strain>
    </source>
</reference>
<feature type="compositionally biased region" description="Polar residues" evidence="1">
    <location>
        <begin position="125"/>
        <end position="136"/>
    </location>
</feature>
<dbReference type="AlphaFoldDB" id="A0A0E1RYV1"/>
<dbReference type="InterPro" id="IPR029058">
    <property type="entry name" value="AB_hydrolase_fold"/>
</dbReference>
<dbReference type="RefSeq" id="XP_001246052.2">
    <property type="nucleotide sequence ID" value="XM_001246051.2"/>
</dbReference>
<evidence type="ECO:0000256" key="1">
    <source>
        <dbReference type="SAM" id="MobiDB-lite"/>
    </source>
</evidence>
<keyword evidence="4" id="KW-1185">Reference proteome</keyword>
<dbReference type="Proteomes" id="UP000001261">
    <property type="component" value="Unassembled WGS sequence"/>
</dbReference>
<name>A0A0E1RYV1_COCIM</name>
<feature type="region of interest" description="Disordered" evidence="1">
    <location>
        <begin position="1"/>
        <end position="29"/>
    </location>
</feature>
<dbReference type="CDD" id="cd00519">
    <property type="entry name" value="Lipase_3"/>
    <property type="match status" value="1"/>
</dbReference>
<dbReference type="Gene3D" id="3.40.50.1820">
    <property type="entry name" value="alpha/beta hydrolase"/>
    <property type="match status" value="1"/>
</dbReference>
<accession>A0A0E1RYV1</accession>
<feature type="compositionally biased region" description="Basic and acidic residues" evidence="1">
    <location>
        <begin position="44"/>
        <end position="53"/>
    </location>
</feature>
<evidence type="ECO:0000313" key="4">
    <source>
        <dbReference type="Proteomes" id="UP000001261"/>
    </source>
</evidence>
<dbReference type="SUPFAM" id="SSF53474">
    <property type="entry name" value="alpha/beta-Hydrolases"/>
    <property type="match status" value="1"/>
</dbReference>
<dbReference type="InParanoid" id="A0A0E1RYV1"/>
<reference evidence="4" key="1">
    <citation type="journal article" date="2009" name="Genome Res.">
        <title>Comparative genomic analyses of the human fungal pathogens Coccidioides and their relatives.</title>
        <authorList>
            <person name="Sharpton T.J."/>
            <person name="Stajich J.E."/>
            <person name="Rounsley S.D."/>
            <person name="Gardner M.J."/>
            <person name="Wortman J.R."/>
            <person name="Jordar V.S."/>
            <person name="Maiti R."/>
            <person name="Kodira C.D."/>
            <person name="Neafsey D.E."/>
            <person name="Zeng Q."/>
            <person name="Hung C.-Y."/>
            <person name="McMahan C."/>
            <person name="Muszewska A."/>
            <person name="Grynberg M."/>
            <person name="Mandel M.A."/>
            <person name="Kellner E.M."/>
            <person name="Barker B.M."/>
            <person name="Galgiani J.N."/>
            <person name="Orbach M.J."/>
            <person name="Kirkland T.N."/>
            <person name="Cole G.T."/>
            <person name="Henn M.R."/>
            <person name="Birren B.W."/>
            <person name="Taylor J.W."/>
        </authorList>
    </citation>
    <scope>NUCLEOTIDE SEQUENCE [LARGE SCALE GENOMIC DNA]</scope>
    <source>
        <strain evidence="4">RS</strain>
    </source>
</reference>
<evidence type="ECO:0000259" key="2">
    <source>
        <dbReference type="Pfam" id="PF01764"/>
    </source>
</evidence>
<feature type="compositionally biased region" description="Polar residues" evidence="1">
    <location>
        <begin position="13"/>
        <end position="25"/>
    </location>
</feature>
<feature type="domain" description="Fungal lipase-type" evidence="2">
    <location>
        <begin position="330"/>
        <end position="477"/>
    </location>
</feature>
<sequence length="603" mass="66167">MTSAMKHGGSPTRAAQVNQERSTSPLFAPEPSYFYPYARPESAHLRSSKESESKASLSLSSNDRPLSFHGAVRDLKELRALYVPFISSEEDLTPSSSNTANYIQSSSIVSVPSSQCRLPQASAVSVTSRPGSSRQSFHMGKFTPPARINARSGRLSKSSLPIVTPASPASKTSETERESVPDILPDASTRILEQFVKLINSIDMQSFSGEEKDLVMNVDPLGPLHVRSQSSLGTKSKASKRDSLVPSARQINFSSTVYNYGNSQLPSNLPHLRVTLPIWPILCLAAQFSQRAYSMPSDSERETFVEADVKGGTNAMVIKSVALDHIDLVVLSIRGTMYTSFKDWASNMTIEPQSPAGFLDNSDNLCHAGFLGVARQLIKPVASRLRQILRDNPCRSAGSLVITGHSTGGAIASLLYAHMLSQNVKSDLINLRRSFNRIHCVTFGAPPVSAQPLNKPSEKDFQNWLFFSIINEGDPVTLAERPYVRCLIDLYNTPPPPVQPAGFLSRKFAFLISRERKKFDKRKATSAVWSRPAPKLTLPGGLIILRGNEGKEGKQCARAYLTRNEELARVVFGDVSMHSMALYQKRVESLATEAAWAKLHEAS</sequence>
<dbReference type="OrthoDB" id="438440at2759"/>
<organism evidence="3 4">
    <name type="scientific">Coccidioides immitis (strain RS)</name>
    <name type="common">Valley fever fungus</name>
    <dbReference type="NCBI Taxonomy" id="246410"/>
    <lineage>
        <taxon>Eukaryota</taxon>
        <taxon>Fungi</taxon>
        <taxon>Dikarya</taxon>
        <taxon>Ascomycota</taxon>
        <taxon>Pezizomycotina</taxon>
        <taxon>Eurotiomycetes</taxon>
        <taxon>Eurotiomycetidae</taxon>
        <taxon>Onygenales</taxon>
        <taxon>Onygenaceae</taxon>
        <taxon>Coccidioides</taxon>
    </lineage>
</organism>
<dbReference type="InterPro" id="IPR002921">
    <property type="entry name" value="Fungal_lipase-type"/>
</dbReference>
<feature type="region of interest" description="Disordered" evidence="1">
    <location>
        <begin position="125"/>
        <end position="180"/>
    </location>
</feature>
<protein>
    <recommendedName>
        <fullName evidence="2">Fungal lipase-type domain-containing protein</fullName>
    </recommendedName>
</protein>
<dbReference type="PANTHER" id="PTHR46023:SF6">
    <property type="entry name" value="LIPASE CLASS 3 FAMILY PROTEIN"/>
    <property type="match status" value="1"/>
</dbReference>
<evidence type="ECO:0000313" key="3">
    <source>
        <dbReference type="EMBL" id="EAS34469.2"/>
    </source>
</evidence>
<feature type="compositionally biased region" description="Polar residues" evidence="1">
    <location>
        <begin position="155"/>
        <end position="172"/>
    </location>
</feature>
<dbReference type="EMBL" id="GG704914">
    <property type="protein sequence ID" value="EAS34469.2"/>
    <property type="molecule type" value="Genomic_DNA"/>
</dbReference>
<dbReference type="Pfam" id="PF01764">
    <property type="entry name" value="Lipase_3"/>
    <property type="match status" value="1"/>
</dbReference>
<feature type="region of interest" description="Disordered" evidence="1">
    <location>
        <begin position="44"/>
        <end position="63"/>
    </location>
</feature>